<feature type="domain" description="Peptidase S9 prolyl oligopeptidase catalytic" evidence="3">
    <location>
        <begin position="120"/>
        <end position="251"/>
    </location>
</feature>
<dbReference type="InterPro" id="IPR029058">
    <property type="entry name" value="AB_hydrolase_fold"/>
</dbReference>
<dbReference type="RefSeq" id="WP_162410646.1">
    <property type="nucleotide sequence ID" value="NZ_PDWN01000010.1"/>
</dbReference>
<comment type="caution">
    <text evidence="4">The sequence shown here is derived from an EMBL/GenBank/DDBJ whole genome shotgun (WGS) entry which is preliminary data.</text>
</comment>
<dbReference type="Gene3D" id="3.40.50.1820">
    <property type="entry name" value="alpha/beta hydrolase"/>
    <property type="match status" value="1"/>
</dbReference>
<protein>
    <submittedName>
        <fullName evidence="4">Phospholipase</fullName>
    </submittedName>
</protein>
<keyword evidence="5" id="KW-1185">Reference proteome</keyword>
<evidence type="ECO:0000313" key="4">
    <source>
        <dbReference type="EMBL" id="KAF1693802.1"/>
    </source>
</evidence>
<feature type="chain" id="PRO_5045592146" evidence="2">
    <location>
        <begin position="22"/>
        <end position="267"/>
    </location>
</feature>
<dbReference type="Pfam" id="PF00326">
    <property type="entry name" value="Peptidase_S9"/>
    <property type="match status" value="1"/>
</dbReference>
<dbReference type="Proteomes" id="UP000788419">
    <property type="component" value="Unassembled WGS sequence"/>
</dbReference>
<dbReference type="InterPro" id="IPR001375">
    <property type="entry name" value="Peptidase_S9_cat"/>
</dbReference>
<name>A0ABQ6Z5P3_9GAMM</name>
<feature type="signal peptide" evidence="2">
    <location>
        <begin position="1"/>
        <end position="21"/>
    </location>
</feature>
<reference evidence="4 5" key="1">
    <citation type="submission" date="2017-10" db="EMBL/GenBank/DDBJ databases">
        <title>Whole genome sequencing of members of genus Pseudoxanthomonas.</title>
        <authorList>
            <person name="Kumar S."/>
            <person name="Bansal K."/>
            <person name="Kaur A."/>
            <person name="Patil P."/>
            <person name="Sharma S."/>
            <person name="Patil P.B."/>
        </authorList>
    </citation>
    <scope>NUCLEOTIDE SEQUENCE [LARGE SCALE GENOMIC DNA]</scope>
    <source>
        <strain evidence="4 5">DSM 17801</strain>
    </source>
</reference>
<dbReference type="SUPFAM" id="SSF53474">
    <property type="entry name" value="alpha/beta-Hydrolases"/>
    <property type="match status" value="1"/>
</dbReference>
<sequence length="267" mass="29193">MRPCPALRLVALVLLSMLTLACQPRPDSPPEGGRFVQRELVHDGRSYRYAVFVPAATEARPLPVVLFLHGSGERGRDGHAQTTAGLGNWIRGQAGSFPALVVFPQVPGNEEWMGANARMALATLDAASSEFNGDPLRTYATGMSMGGYGVWEVALLAPDRFAALVPVCGGVRIPREARPTLFVTAVANEADPYTALATRLEQVPAWIFHGALDDLVPPTDDRRLFEAARAVGADFRYTEYPAGNHNAWDATYSDPAMWDWLFDQRLR</sequence>
<dbReference type="PROSITE" id="PS51257">
    <property type="entry name" value="PROKAR_LIPOPROTEIN"/>
    <property type="match status" value="1"/>
</dbReference>
<keyword evidence="1 2" id="KW-0732">Signal</keyword>
<evidence type="ECO:0000259" key="3">
    <source>
        <dbReference type="Pfam" id="PF00326"/>
    </source>
</evidence>
<dbReference type="EMBL" id="PDWN01000010">
    <property type="protein sequence ID" value="KAF1693802.1"/>
    <property type="molecule type" value="Genomic_DNA"/>
</dbReference>
<evidence type="ECO:0000256" key="2">
    <source>
        <dbReference type="SAM" id="SignalP"/>
    </source>
</evidence>
<dbReference type="InterPro" id="IPR050955">
    <property type="entry name" value="Plant_Biomass_Hydrol_Est"/>
</dbReference>
<accession>A0ABQ6Z5P3</accession>
<dbReference type="PANTHER" id="PTHR43037:SF1">
    <property type="entry name" value="BLL1128 PROTEIN"/>
    <property type="match status" value="1"/>
</dbReference>
<evidence type="ECO:0000256" key="1">
    <source>
        <dbReference type="ARBA" id="ARBA00022729"/>
    </source>
</evidence>
<dbReference type="PANTHER" id="PTHR43037">
    <property type="entry name" value="UNNAMED PRODUCT-RELATED"/>
    <property type="match status" value="1"/>
</dbReference>
<organism evidence="4 5">
    <name type="scientific">Pseudoxanthomonas daejeonensis</name>
    <dbReference type="NCBI Taxonomy" id="266062"/>
    <lineage>
        <taxon>Bacteria</taxon>
        <taxon>Pseudomonadati</taxon>
        <taxon>Pseudomonadota</taxon>
        <taxon>Gammaproteobacteria</taxon>
        <taxon>Lysobacterales</taxon>
        <taxon>Lysobacteraceae</taxon>
        <taxon>Pseudoxanthomonas</taxon>
    </lineage>
</organism>
<gene>
    <name evidence="4" type="ORF">CSC65_10995</name>
</gene>
<proteinExistence type="predicted"/>
<evidence type="ECO:0000313" key="5">
    <source>
        <dbReference type="Proteomes" id="UP000788419"/>
    </source>
</evidence>